<dbReference type="InterPro" id="IPR003593">
    <property type="entry name" value="AAA+_ATPase"/>
</dbReference>
<dbReference type="CDD" id="cd03257">
    <property type="entry name" value="ABC_NikE_OppD_transporters"/>
    <property type="match status" value="2"/>
</dbReference>
<evidence type="ECO:0000259" key="6">
    <source>
        <dbReference type="PROSITE" id="PS50893"/>
    </source>
</evidence>
<dbReference type="GO" id="GO:0016887">
    <property type="term" value="F:ATP hydrolysis activity"/>
    <property type="evidence" value="ECO:0007669"/>
    <property type="project" value="InterPro"/>
</dbReference>
<dbReference type="PANTHER" id="PTHR43776:SF7">
    <property type="entry name" value="D,D-DIPEPTIDE TRANSPORT ATP-BINDING PROTEIN DDPF-RELATED"/>
    <property type="match status" value="1"/>
</dbReference>
<dbReference type="Pfam" id="PF00005">
    <property type="entry name" value="ABC_tran"/>
    <property type="match status" value="2"/>
</dbReference>
<gene>
    <name evidence="7" type="ORF">F8O01_01630</name>
</gene>
<dbReference type="InterPro" id="IPR017871">
    <property type="entry name" value="ABC_transporter-like_CS"/>
</dbReference>
<organism evidence="7 8">
    <name type="scientific">Pseudoclavibacter chungangensis</name>
    <dbReference type="NCBI Taxonomy" id="587635"/>
    <lineage>
        <taxon>Bacteria</taxon>
        <taxon>Bacillati</taxon>
        <taxon>Actinomycetota</taxon>
        <taxon>Actinomycetes</taxon>
        <taxon>Micrococcales</taxon>
        <taxon>Microbacteriaceae</taxon>
        <taxon>Pseudoclavibacter</taxon>
    </lineage>
</organism>
<evidence type="ECO:0000256" key="2">
    <source>
        <dbReference type="ARBA" id="ARBA00022448"/>
    </source>
</evidence>
<evidence type="ECO:0000256" key="5">
    <source>
        <dbReference type="SAM" id="MobiDB-lite"/>
    </source>
</evidence>
<name>A0A7J5C115_9MICO</name>
<dbReference type="PROSITE" id="PS00211">
    <property type="entry name" value="ABC_TRANSPORTER_1"/>
    <property type="match status" value="1"/>
</dbReference>
<dbReference type="PANTHER" id="PTHR43776">
    <property type="entry name" value="TRANSPORT ATP-BINDING PROTEIN"/>
    <property type="match status" value="1"/>
</dbReference>
<dbReference type="SMART" id="SM00382">
    <property type="entry name" value="AAA"/>
    <property type="match status" value="2"/>
</dbReference>
<dbReference type="InterPro" id="IPR003439">
    <property type="entry name" value="ABC_transporter-like_ATP-bd"/>
</dbReference>
<dbReference type="OrthoDB" id="4008250at2"/>
<reference evidence="7 8" key="1">
    <citation type="submission" date="2019-09" db="EMBL/GenBank/DDBJ databases">
        <title>Phylogeny of genus Pseudoclavibacter and closely related genus.</title>
        <authorList>
            <person name="Li Y."/>
        </authorList>
    </citation>
    <scope>NUCLEOTIDE SEQUENCE [LARGE SCALE GENOMIC DNA]</scope>
    <source>
        <strain evidence="7 8">DSM 23821</strain>
    </source>
</reference>
<dbReference type="GO" id="GO:0015833">
    <property type="term" value="P:peptide transport"/>
    <property type="evidence" value="ECO:0007669"/>
    <property type="project" value="InterPro"/>
</dbReference>
<feature type="compositionally biased region" description="Low complexity" evidence="5">
    <location>
        <begin position="1"/>
        <end position="21"/>
    </location>
</feature>
<dbReference type="GO" id="GO:0055085">
    <property type="term" value="P:transmembrane transport"/>
    <property type="evidence" value="ECO:0007669"/>
    <property type="project" value="UniProtKB-ARBA"/>
</dbReference>
<feature type="compositionally biased region" description="Low complexity" evidence="5">
    <location>
        <begin position="408"/>
        <end position="433"/>
    </location>
</feature>
<dbReference type="Gene3D" id="3.40.50.300">
    <property type="entry name" value="P-loop containing nucleotide triphosphate hydrolases"/>
    <property type="match status" value="2"/>
</dbReference>
<feature type="compositionally biased region" description="Basic and acidic residues" evidence="5">
    <location>
        <begin position="37"/>
        <end position="47"/>
    </location>
</feature>
<dbReference type="GO" id="GO:0005524">
    <property type="term" value="F:ATP binding"/>
    <property type="evidence" value="ECO:0007669"/>
    <property type="project" value="UniProtKB-KW"/>
</dbReference>
<keyword evidence="8" id="KW-1185">Reference proteome</keyword>
<evidence type="ECO:0000256" key="1">
    <source>
        <dbReference type="ARBA" id="ARBA00005417"/>
    </source>
</evidence>
<dbReference type="EMBL" id="WBJZ01000002">
    <property type="protein sequence ID" value="KAB1662193.1"/>
    <property type="molecule type" value="Genomic_DNA"/>
</dbReference>
<keyword evidence="4 7" id="KW-0067">ATP-binding</keyword>
<feature type="region of interest" description="Disordered" evidence="5">
    <location>
        <begin position="1"/>
        <end position="49"/>
    </location>
</feature>
<comment type="caution">
    <text evidence="7">The sequence shown here is derived from an EMBL/GenBank/DDBJ whole genome shotgun (WGS) entry which is preliminary data.</text>
</comment>
<keyword evidence="2" id="KW-0813">Transport</keyword>
<dbReference type="PROSITE" id="PS50893">
    <property type="entry name" value="ABC_TRANSPORTER_2"/>
    <property type="match status" value="2"/>
</dbReference>
<feature type="domain" description="ABC transporter" evidence="6">
    <location>
        <begin position="448"/>
        <end position="692"/>
    </location>
</feature>
<dbReference type="Pfam" id="PF08352">
    <property type="entry name" value="oligo_HPY"/>
    <property type="match status" value="2"/>
</dbReference>
<keyword evidence="3" id="KW-0547">Nucleotide-binding</keyword>
<dbReference type="SUPFAM" id="SSF52540">
    <property type="entry name" value="P-loop containing nucleoside triphosphate hydrolases"/>
    <property type="match status" value="2"/>
</dbReference>
<evidence type="ECO:0000313" key="8">
    <source>
        <dbReference type="Proteomes" id="UP000467240"/>
    </source>
</evidence>
<dbReference type="InterPro" id="IPR027417">
    <property type="entry name" value="P-loop_NTPase"/>
</dbReference>
<accession>A0A7J5C115</accession>
<sequence length="706" mass="73768">MSTRTTSSTTATAATAEAAATKVTDGHRQADPTAVPADERTSAEAHEQAPVVSVRGLTVTFPERSDRLVVDDVSFDVHPGEIVAIVGRSGSGKSVTARSLIGLAGSGAVVTADRLDLEGEHVLALDEGAWRSVRGRRVGFVLQDALTSLDPLRRIGDEVGEALGRLPANDRRDRVEAALRRAGIVDPEVRSRQYAHQLSGGLRQRALIASAIVNDPRLLVADEPTTALDVTVQRHVLELLRGLAAEGRGVLLITHDLAVVAQFASRVLVMQNGRVGESGTVEDVLANPSDAYTRRLLAAIPSEHNRGRRLSVAPDEIDAAEIDSAEIDAAEIDAAEIDAAEIDAAEGPNVPRPTDVPGESGAPASAQTPTRSTGGEGSVAPATADAPAEAPATAGAPEASDTRKGSVASARANAGSSDGAADASGGDTTAPAALAKPSGTTGDLAPLLVVDDATVVFPGPRGSRRRALDGVSIRIAPGETLGVVGESGSGKSTLGRAVLGLQRLDAGSVELFGAPWSALPERRRRPLRRRVQVISQDPLGSFDPRLTVGQLIDQPLRLGPRRAAAERRAEAVRLLGLVDLDGDLLGERPGRLSGGQRQRVSIAQALASDPELLVADEPVSALDVLTQAQVLDLLVELQARVGLAMLFISHDLGVVQHLTHRIAVMKDGRIVETGPVDEVFDRPRHPYTVELFDAVPRIGTRPSPAT</sequence>
<dbReference type="AlphaFoldDB" id="A0A7J5C115"/>
<protein>
    <submittedName>
        <fullName evidence="7">Nickel ABC transporter ATP-binding protein NikE</fullName>
    </submittedName>
</protein>
<dbReference type="NCBIfam" id="NF007739">
    <property type="entry name" value="PRK10419.1"/>
    <property type="match status" value="2"/>
</dbReference>
<evidence type="ECO:0000256" key="3">
    <source>
        <dbReference type="ARBA" id="ARBA00022741"/>
    </source>
</evidence>
<evidence type="ECO:0000256" key="4">
    <source>
        <dbReference type="ARBA" id="ARBA00022840"/>
    </source>
</evidence>
<dbReference type="InterPro" id="IPR013563">
    <property type="entry name" value="Oligopep_ABC_C"/>
</dbReference>
<dbReference type="InterPro" id="IPR050319">
    <property type="entry name" value="ABC_transp_ATP-bind"/>
</dbReference>
<evidence type="ECO:0000313" key="7">
    <source>
        <dbReference type="EMBL" id="KAB1662193.1"/>
    </source>
</evidence>
<feature type="region of interest" description="Disordered" evidence="5">
    <location>
        <begin position="342"/>
        <end position="442"/>
    </location>
</feature>
<feature type="compositionally biased region" description="Low complexity" evidence="5">
    <location>
        <begin position="380"/>
        <end position="399"/>
    </location>
</feature>
<feature type="domain" description="ABC transporter" evidence="6">
    <location>
        <begin position="54"/>
        <end position="297"/>
    </location>
</feature>
<dbReference type="Proteomes" id="UP000467240">
    <property type="component" value="Unassembled WGS sequence"/>
</dbReference>
<proteinExistence type="inferred from homology"/>
<comment type="similarity">
    <text evidence="1">Belongs to the ABC transporter superfamily.</text>
</comment>